<name>A0A086YB49_9RHOB</name>
<evidence type="ECO:0000256" key="1">
    <source>
        <dbReference type="ARBA" id="ARBA00023002"/>
    </source>
</evidence>
<dbReference type="PANTHER" id="PTHR13847:SF289">
    <property type="entry name" value="GLYCINE OXIDASE"/>
    <property type="match status" value="1"/>
</dbReference>
<dbReference type="STRING" id="195105.CN97_10895"/>
<dbReference type="GO" id="GO:0016491">
    <property type="term" value="F:oxidoreductase activity"/>
    <property type="evidence" value="ECO:0007669"/>
    <property type="project" value="UniProtKB-KW"/>
</dbReference>
<dbReference type="Gene3D" id="3.30.9.10">
    <property type="entry name" value="D-Amino Acid Oxidase, subunit A, domain 2"/>
    <property type="match status" value="2"/>
</dbReference>
<evidence type="ECO:0000313" key="3">
    <source>
        <dbReference type="Proteomes" id="UP000028826"/>
    </source>
</evidence>
<dbReference type="EMBL" id="JGYG01000002">
    <property type="protein sequence ID" value="KFI31499.1"/>
    <property type="molecule type" value="Genomic_DNA"/>
</dbReference>
<dbReference type="OrthoDB" id="7818064at2"/>
<dbReference type="SUPFAM" id="SSF51971">
    <property type="entry name" value="Nucleotide-binding domain"/>
    <property type="match status" value="1"/>
</dbReference>
<comment type="caution">
    <text evidence="2">The sequence shown here is derived from an EMBL/GenBank/DDBJ whole genome shotgun (WGS) entry which is preliminary data.</text>
</comment>
<evidence type="ECO:0000313" key="2">
    <source>
        <dbReference type="EMBL" id="KFI31499.1"/>
    </source>
</evidence>
<dbReference type="PANTHER" id="PTHR13847">
    <property type="entry name" value="SARCOSINE DEHYDROGENASE-RELATED"/>
    <property type="match status" value="1"/>
</dbReference>
<dbReference type="eggNOG" id="COG0665">
    <property type="taxonomic scope" value="Bacteria"/>
</dbReference>
<keyword evidence="3" id="KW-1185">Reference proteome</keyword>
<gene>
    <name evidence="2" type="ORF">CN97_10895</name>
</gene>
<dbReference type="Gene3D" id="3.50.50.60">
    <property type="entry name" value="FAD/NAD(P)-binding domain"/>
    <property type="match status" value="2"/>
</dbReference>
<dbReference type="Pfam" id="PF01266">
    <property type="entry name" value="DAO"/>
    <property type="match status" value="1"/>
</dbReference>
<dbReference type="GO" id="GO:0005737">
    <property type="term" value="C:cytoplasm"/>
    <property type="evidence" value="ECO:0007669"/>
    <property type="project" value="TreeGrafter"/>
</dbReference>
<reference evidence="2 3" key="1">
    <citation type="submission" date="2014-03" db="EMBL/GenBank/DDBJ databases">
        <title>Genome of Haematobacter massiliensis CCUG 47968.</title>
        <authorList>
            <person name="Wang D."/>
            <person name="Wang G."/>
        </authorList>
    </citation>
    <scope>NUCLEOTIDE SEQUENCE [LARGE SCALE GENOMIC DNA]</scope>
    <source>
        <strain evidence="2 3">CCUG 47968</strain>
    </source>
</reference>
<sequence>MTDVTVYGAGVFGLSIAWACQQRGAKVRVIDPAGVGAGASGGVVGALAPHVPETWNDKKQFQLESLLMAETWWSGVARASGRDPGYGRTGRVQPLMTAEAAALARTREATADALWAGAATWRVRPVSEGEGDWLPPGVTEVVEDTLTARILPAAACEALAHAIIAGGGEVRREGAPYGHVVWATGWTGLAALSLALDRKVGGGVKGQALTLALPAAERPQVFTEGVHIVPHADGTVAVGSTSEREFDQPDRVDGALAELHARAVGLCPALEGAPVVRRWAGVRPRARSRSPMLGPWPGRADHFIANGGFKIGFGIAPKVAEVMADLVLEGRGEGIPEGFRVEANL</sequence>
<dbReference type="AlphaFoldDB" id="A0A086YB49"/>
<accession>A0A086YB49</accession>
<dbReference type="InterPro" id="IPR036188">
    <property type="entry name" value="FAD/NAD-bd_sf"/>
</dbReference>
<keyword evidence="1" id="KW-0560">Oxidoreductase</keyword>
<organism evidence="2 3">
    <name type="scientific">Haematobacter massiliensis</name>
    <dbReference type="NCBI Taxonomy" id="195105"/>
    <lineage>
        <taxon>Bacteria</taxon>
        <taxon>Pseudomonadati</taxon>
        <taxon>Pseudomonadota</taxon>
        <taxon>Alphaproteobacteria</taxon>
        <taxon>Rhodobacterales</taxon>
        <taxon>Paracoccaceae</taxon>
        <taxon>Haematobacter</taxon>
    </lineage>
</organism>
<dbReference type="RefSeq" id="WP_035708155.1">
    <property type="nucleotide sequence ID" value="NZ_CAMIFG010000001.1"/>
</dbReference>
<proteinExistence type="predicted"/>
<dbReference type="Proteomes" id="UP000028826">
    <property type="component" value="Unassembled WGS sequence"/>
</dbReference>
<dbReference type="InterPro" id="IPR006076">
    <property type="entry name" value="FAD-dep_OxRdtase"/>
</dbReference>
<protein>
    <submittedName>
        <fullName evidence="2">Oxidoreductase</fullName>
    </submittedName>
</protein>